<dbReference type="AlphaFoldDB" id="A0A3N0DTE3"/>
<evidence type="ECO:0000313" key="2">
    <source>
        <dbReference type="Proteomes" id="UP000277094"/>
    </source>
</evidence>
<dbReference type="Proteomes" id="UP000277094">
    <property type="component" value="Unassembled WGS sequence"/>
</dbReference>
<proteinExistence type="predicted"/>
<comment type="caution">
    <text evidence="1">The sequence shown here is derived from an EMBL/GenBank/DDBJ whole genome shotgun (WGS) entry which is preliminary data.</text>
</comment>
<reference evidence="1 2" key="1">
    <citation type="submission" date="2018-11" db="EMBL/GenBank/DDBJ databases">
        <authorList>
            <person name="Li F."/>
        </authorList>
    </citation>
    <scope>NUCLEOTIDE SEQUENCE [LARGE SCALE GENOMIC DNA]</scope>
    <source>
        <strain evidence="1 2">KIS18-7</strain>
    </source>
</reference>
<organism evidence="1 2">
    <name type="scientific">Nocardioides marmorisolisilvae</name>
    <dbReference type="NCBI Taxonomy" id="1542737"/>
    <lineage>
        <taxon>Bacteria</taxon>
        <taxon>Bacillati</taxon>
        <taxon>Actinomycetota</taxon>
        <taxon>Actinomycetes</taxon>
        <taxon>Propionibacteriales</taxon>
        <taxon>Nocardioidaceae</taxon>
        <taxon>Nocardioides</taxon>
    </lineage>
</organism>
<keyword evidence="2" id="KW-1185">Reference proteome</keyword>
<sequence>MTFEATFLIADQVPPADITRSFRLKWWLYVWPHRTAVAPFELTASLGNSGWVIVEEIVVVDPQAKAGAVVANTSAIELRTIPRRLTWEGVRRMCGN</sequence>
<gene>
    <name evidence="1" type="ORF">EFL95_07565</name>
</gene>
<name>A0A3N0DTE3_9ACTN</name>
<dbReference type="EMBL" id="RJSG01000002">
    <property type="protein sequence ID" value="RNL78905.1"/>
    <property type="molecule type" value="Genomic_DNA"/>
</dbReference>
<accession>A0A3N0DTE3</accession>
<evidence type="ECO:0000313" key="1">
    <source>
        <dbReference type="EMBL" id="RNL78905.1"/>
    </source>
</evidence>
<protein>
    <submittedName>
        <fullName evidence="1">Uncharacterized protein</fullName>
    </submittedName>
</protein>